<name>A0ABU3UP74_9ACTN</name>
<gene>
    <name evidence="1" type="ORF">PU648_25830</name>
</gene>
<accession>A0ABU3UP74</accession>
<dbReference type="RefSeq" id="WP_316733515.1">
    <property type="nucleotide sequence ID" value="NZ_JARAKF010000001.1"/>
</dbReference>
<evidence type="ECO:0000313" key="1">
    <source>
        <dbReference type="EMBL" id="MDU8995714.1"/>
    </source>
</evidence>
<comment type="caution">
    <text evidence="1">The sequence shown here is derived from an EMBL/GenBank/DDBJ whole genome shotgun (WGS) entry which is preliminary data.</text>
</comment>
<evidence type="ECO:0000313" key="2">
    <source>
        <dbReference type="Proteomes" id="UP001257627"/>
    </source>
</evidence>
<reference evidence="1 2" key="1">
    <citation type="submission" date="2023-02" db="EMBL/GenBank/DDBJ databases">
        <authorList>
            <person name="Maleckis M."/>
        </authorList>
    </citation>
    <scope>NUCLEOTIDE SEQUENCE [LARGE SCALE GENOMIC DNA]</scope>
    <source>
        <strain evidence="1 2">P8-A2</strain>
    </source>
</reference>
<proteinExistence type="predicted"/>
<protein>
    <submittedName>
        <fullName evidence="1">Uncharacterized protein</fullName>
    </submittedName>
</protein>
<organism evidence="1 2">
    <name type="scientific">Streptomyces mirabilis</name>
    <dbReference type="NCBI Taxonomy" id="68239"/>
    <lineage>
        <taxon>Bacteria</taxon>
        <taxon>Bacillati</taxon>
        <taxon>Actinomycetota</taxon>
        <taxon>Actinomycetes</taxon>
        <taxon>Kitasatosporales</taxon>
        <taxon>Streptomycetaceae</taxon>
        <taxon>Streptomyces</taxon>
    </lineage>
</organism>
<sequence length="72" mass="8245">MRGKPWHEYTPPERDDVNRLGALFETLQNELHFGLVVDQFVMVLNSAFQAEFDCHAAGIYPPAGHSYPRLED</sequence>
<dbReference type="Proteomes" id="UP001257627">
    <property type="component" value="Unassembled WGS sequence"/>
</dbReference>
<keyword evidence="2" id="KW-1185">Reference proteome</keyword>
<dbReference type="EMBL" id="JARAKF010000001">
    <property type="protein sequence ID" value="MDU8995714.1"/>
    <property type="molecule type" value="Genomic_DNA"/>
</dbReference>